<evidence type="ECO:0000256" key="7">
    <source>
        <dbReference type="ARBA" id="ARBA00023136"/>
    </source>
</evidence>
<reference evidence="11" key="1">
    <citation type="journal article" date="2019" name="Int. J. Syst. Evol. Microbiol.">
        <title>The Global Catalogue of Microorganisms (GCM) 10K type strain sequencing project: providing services to taxonomists for standard genome sequencing and annotation.</title>
        <authorList>
            <consortium name="The Broad Institute Genomics Platform"/>
            <consortium name="The Broad Institute Genome Sequencing Center for Infectious Disease"/>
            <person name="Wu L."/>
            <person name="Ma J."/>
        </authorList>
    </citation>
    <scope>NUCLEOTIDE SEQUENCE [LARGE SCALE GENOMIC DNA]</scope>
    <source>
        <strain evidence="11">KCTC 52094</strain>
    </source>
</reference>
<evidence type="ECO:0000256" key="3">
    <source>
        <dbReference type="ARBA" id="ARBA00022676"/>
    </source>
</evidence>
<comment type="subcellular location">
    <subcellularLocation>
        <location evidence="1">Cell membrane</location>
        <topology evidence="1">Multi-pass membrane protein</topology>
    </subcellularLocation>
</comment>
<comment type="caution">
    <text evidence="10">The sequence shown here is derived from an EMBL/GenBank/DDBJ whole genome shotgun (WGS) entry which is preliminary data.</text>
</comment>
<keyword evidence="3 10" id="KW-0328">Glycosyltransferase</keyword>
<feature type="transmembrane region" description="Helical" evidence="8">
    <location>
        <begin position="287"/>
        <end position="307"/>
    </location>
</feature>
<dbReference type="Pfam" id="PF13231">
    <property type="entry name" value="PMT_2"/>
    <property type="match status" value="1"/>
</dbReference>
<feature type="transmembrane region" description="Helical" evidence="8">
    <location>
        <begin position="372"/>
        <end position="397"/>
    </location>
</feature>
<dbReference type="InterPro" id="IPR038731">
    <property type="entry name" value="RgtA/B/C-like"/>
</dbReference>
<dbReference type="PANTHER" id="PTHR33908">
    <property type="entry name" value="MANNOSYLTRANSFERASE YKCB-RELATED"/>
    <property type="match status" value="1"/>
</dbReference>
<keyword evidence="4 10" id="KW-0808">Transferase</keyword>
<dbReference type="EC" id="2.4.-.-" evidence="10"/>
<accession>A0ABV7G0B0</accession>
<feature type="transmembrane region" description="Helical" evidence="8">
    <location>
        <begin position="343"/>
        <end position="360"/>
    </location>
</feature>
<gene>
    <name evidence="10" type="ORF">ACFOD4_07870</name>
</gene>
<dbReference type="Proteomes" id="UP001595593">
    <property type="component" value="Unassembled WGS sequence"/>
</dbReference>
<organism evidence="10 11">
    <name type="scientific">Teichococcus globiformis</name>
    <dbReference type="NCBI Taxonomy" id="2307229"/>
    <lineage>
        <taxon>Bacteria</taxon>
        <taxon>Pseudomonadati</taxon>
        <taxon>Pseudomonadota</taxon>
        <taxon>Alphaproteobacteria</taxon>
        <taxon>Acetobacterales</taxon>
        <taxon>Roseomonadaceae</taxon>
        <taxon>Roseomonas</taxon>
    </lineage>
</organism>
<keyword evidence="5 8" id="KW-0812">Transmembrane</keyword>
<feature type="domain" description="Glycosyltransferase RgtA/B/C/D-like" evidence="9">
    <location>
        <begin position="101"/>
        <end position="220"/>
    </location>
</feature>
<dbReference type="PANTHER" id="PTHR33908:SF3">
    <property type="entry name" value="UNDECAPRENYL PHOSPHATE-ALPHA-4-AMINO-4-DEOXY-L-ARABINOSE ARABINOSYL TRANSFERASE"/>
    <property type="match status" value="1"/>
</dbReference>
<feature type="transmembrane region" description="Helical" evidence="8">
    <location>
        <begin position="22"/>
        <end position="42"/>
    </location>
</feature>
<evidence type="ECO:0000313" key="11">
    <source>
        <dbReference type="Proteomes" id="UP001595593"/>
    </source>
</evidence>
<evidence type="ECO:0000313" key="10">
    <source>
        <dbReference type="EMBL" id="MFC3124973.1"/>
    </source>
</evidence>
<evidence type="ECO:0000256" key="5">
    <source>
        <dbReference type="ARBA" id="ARBA00022692"/>
    </source>
</evidence>
<evidence type="ECO:0000256" key="1">
    <source>
        <dbReference type="ARBA" id="ARBA00004651"/>
    </source>
</evidence>
<evidence type="ECO:0000259" key="9">
    <source>
        <dbReference type="Pfam" id="PF13231"/>
    </source>
</evidence>
<dbReference type="RefSeq" id="WP_379595395.1">
    <property type="nucleotide sequence ID" value="NZ_JBHRTN010000008.1"/>
</dbReference>
<keyword evidence="6 8" id="KW-1133">Transmembrane helix</keyword>
<feature type="transmembrane region" description="Helical" evidence="8">
    <location>
        <begin position="235"/>
        <end position="256"/>
    </location>
</feature>
<name>A0ABV7G0B0_9PROT</name>
<feature type="transmembrane region" description="Helical" evidence="8">
    <location>
        <begin position="109"/>
        <end position="128"/>
    </location>
</feature>
<sequence>MAFPLGARPPRDILDRLPEMRWPRLVLTLLCLLLWLPGFFTLPPGDRDESRFAQASRQMVDSGDYVRIRFGEEERNKKPVGIHWAQAASVHAAEALHVGHRGQIWPYRLPSLIGAWLAVLATFHWGRALVGRRAAFLAAAMLASSMVLVVETHIAKTDAALLATVAAAMGLLGRAYLAPATFSARQAAAFWAILGLSILLKGPIGPMVALLAGITLVAADWKSERGAAWLRPLRAAWGVPLMLGMAVPWLVAIGLATEGRFFSEALGGDMLSKVGSGEEAHGGPPGYYLLTFLISAFPAAFLVLRALPSAWRDRMNPSTRFLLAWIAPSWLMFEAVATKLPHYTLPVFPALMLLGAAWAMDPLRKPTPRWLAGIGFGLFALVALALGFAAPVLPWIADHRMDPLAVLALPAAVLLVWGVWRSLRPQDGGGPAMAALAGALLAIPLYAAVLGGTLPRLQAPWIGPRLAEMMARAAPAGEVQGAFGIVGYHEPSLVFATGADTILLRDGEAAARFMAAAPGRVVAIGDRDMAAFRAATAAAGLSVREDGTVDGYNYTRGRRIRLHLFQGIPG</sequence>
<feature type="transmembrane region" description="Helical" evidence="8">
    <location>
        <begin position="403"/>
        <end position="420"/>
    </location>
</feature>
<evidence type="ECO:0000256" key="6">
    <source>
        <dbReference type="ARBA" id="ARBA00022989"/>
    </source>
</evidence>
<feature type="transmembrane region" description="Helical" evidence="8">
    <location>
        <begin position="159"/>
        <end position="177"/>
    </location>
</feature>
<feature type="transmembrane region" description="Helical" evidence="8">
    <location>
        <begin position="432"/>
        <end position="454"/>
    </location>
</feature>
<dbReference type="EMBL" id="JBHRTN010000008">
    <property type="protein sequence ID" value="MFC3124973.1"/>
    <property type="molecule type" value="Genomic_DNA"/>
</dbReference>
<evidence type="ECO:0000256" key="4">
    <source>
        <dbReference type="ARBA" id="ARBA00022679"/>
    </source>
</evidence>
<evidence type="ECO:0000256" key="2">
    <source>
        <dbReference type="ARBA" id="ARBA00022475"/>
    </source>
</evidence>
<dbReference type="InterPro" id="IPR050297">
    <property type="entry name" value="LipidA_mod_glycosyltrf_83"/>
</dbReference>
<keyword evidence="7 8" id="KW-0472">Membrane</keyword>
<keyword evidence="2" id="KW-1003">Cell membrane</keyword>
<protein>
    <submittedName>
        <fullName evidence="10">Glycosyltransferase family 39 protein</fullName>
        <ecNumber evidence="10">2.4.-.-</ecNumber>
    </submittedName>
</protein>
<keyword evidence="11" id="KW-1185">Reference proteome</keyword>
<feature type="transmembrane region" description="Helical" evidence="8">
    <location>
        <begin position="189"/>
        <end position="214"/>
    </location>
</feature>
<feature type="transmembrane region" description="Helical" evidence="8">
    <location>
        <begin position="134"/>
        <end position="152"/>
    </location>
</feature>
<dbReference type="GO" id="GO:0016757">
    <property type="term" value="F:glycosyltransferase activity"/>
    <property type="evidence" value="ECO:0007669"/>
    <property type="project" value="UniProtKB-KW"/>
</dbReference>
<evidence type="ECO:0000256" key="8">
    <source>
        <dbReference type="SAM" id="Phobius"/>
    </source>
</evidence>
<feature type="transmembrane region" description="Helical" evidence="8">
    <location>
        <begin position="319"/>
        <end position="337"/>
    </location>
</feature>
<proteinExistence type="predicted"/>